<protein>
    <submittedName>
        <fullName evidence="1">Uncharacterized protein</fullName>
    </submittedName>
</protein>
<organism evidence="1 2">
    <name type="scientific">Antricoccus suffuscus</name>
    <dbReference type="NCBI Taxonomy" id="1629062"/>
    <lineage>
        <taxon>Bacteria</taxon>
        <taxon>Bacillati</taxon>
        <taxon>Actinomycetota</taxon>
        <taxon>Actinomycetes</taxon>
        <taxon>Geodermatophilales</taxon>
        <taxon>Antricoccaceae</taxon>
        <taxon>Antricoccus</taxon>
    </lineage>
</organism>
<reference evidence="1 2" key="1">
    <citation type="submission" date="2018-03" db="EMBL/GenBank/DDBJ databases">
        <title>Genomic Encyclopedia of Archaeal and Bacterial Type Strains, Phase II (KMG-II): from individual species to whole genera.</title>
        <authorList>
            <person name="Goeker M."/>
        </authorList>
    </citation>
    <scope>NUCLEOTIDE SEQUENCE [LARGE SCALE GENOMIC DNA]</scope>
    <source>
        <strain evidence="1 2">DSM 100065</strain>
    </source>
</reference>
<evidence type="ECO:0000313" key="1">
    <source>
        <dbReference type="EMBL" id="PRZ38570.1"/>
    </source>
</evidence>
<dbReference type="Proteomes" id="UP000237752">
    <property type="component" value="Unassembled WGS sequence"/>
</dbReference>
<accession>A0A2T0ZQF4</accession>
<sequence length="53" mass="5475">MSAKKIIGLLLIAFVVFYVLSNPTDASDLIKNAASGLKSAAQSFAQFIGSIGS</sequence>
<gene>
    <name evidence="1" type="ORF">CLV47_12037</name>
</gene>
<keyword evidence="2" id="KW-1185">Reference proteome</keyword>
<evidence type="ECO:0000313" key="2">
    <source>
        <dbReference type="Proteomes" id="UP000237752"/>
    </source>
</evidence>
<comment type="caution">
    <text evidence="1">The sequence shown here is derived from an EMBL/GenBank/DDBJ whole genome shotgun (WGS) entry which is preliminary data.</text>
</comment>
<dbReference type="AlphaFoldDB" id="A0A2T0ZQF4"/>
<name>A0A2T0ZQF4_9ACTN</name>
<proteinExistence type="predicted"/>
<dbReference type="RefSeq" id="WP_170111156.1">
    <property type="nucleotide sequence ID" value="NZ_PVUE01000020.1"/>
</dbReference>
<dbReference type="EMBL" id="PVUE01000020">
    <property type="protein sequence ID" value="PRZ38570.1"/>
    <property type="molecule type" value="Genomic_DNA"/>
</dbReference>